<comment type="caution">
    <text evidence="4">The sequence shown here is derived from an EMBL/GenBank/DDBJ whole genome shotgun (WGS) entry which is preliminary data.</text>
</comment>
<keyword evidence="5" id="KW-1185">Reference proteome</keyword>
<name>A0A845AKR4_9SPHN</name>
<evidence type="ECO:0000313" key="5">
    <source>
        <dbReference type="Proteomes" id="UP000439780"/>
    </source>
</evidence>
<feature type="region of interest" description="Disordered" evidence="1">
    <location>
        <begin position="113"/>
        <end position="191"/>
    </location>
</feature>
<sequence>MTKLLMTRCAAVAIAASAALPATAVLAQDAASLQPTIILPDVSPDASAAEPVEPAANPAPVIVIPETASETTAPSPVVLPDPMPTKSAGVSAISPNAVAPVAPVTPKPAVSTVEKKASSATTQVKQAATSTSPKNSAVTSTENAPPPAQTFVAPVDRPASSPSLQPDGIPDALSQQSESQSAAAPAATADNNAGQANEEAIFGIVGALGLIAVGGLAVSAMRRRRNPPPYVETRTEHVEQPKDAGEAVADEPVATSQGARASTPVATRIAPPIADAGHSRHPLARVESTSGNGDPVVLPPAVPERFDERDALLKRLIAAKPDRANPFRSKRARAHRAKLIIQSLDRRFESRKPRIDLSQYTNRWPALRGWQPATA</sequence>
<dbReference type="Proteomes" id="UP000439780">
    <property type="component" value="Unassembled WGS sequence"/>
</dbReference>
<keyword evidence="2" id="KW-0812">Transmembrane</keyword>
<dbReference type="AlphaFoldDB" id="A0A845AKR4"/>
<dbReference type="OrthoDB" id="7429222at2"/>
<organism evidence="4 5">
    <name type="scientific">Qipengyuania algicida</name>
    <dbReference type="NCBI Taxonomy" id="1836209"/>
    <lineage>
        <taxon>Bacteria</taxon>
        <taxon>Pseudomonadati</taxon>
        <taxon>Pseudomonadota</taxon>
        <taxon>Alphaproteobacteria</taxon>
        <taxon>Sphingomonadales</taxon>
        <taxon>Erythrobacteraceae</taxon>
        <taxon>Qipengyuania</taxon>
    </lineage>
</organism>
<feature type="region of interest" description="Disordered" evidence="1">
    <location>
        <begin position="226"/>
        <end position="264"/>
    </location>
</feature>
<feature type="signal peptide" evidence="3">
    <location>
        <begin position="1"/>
        <end position="24"/>
    </location>
</feature>
<evidence type="ECO:0000256" key="1">
    <source>
        <dbReference type="SAM" id="MobiDB-lite"/>
    </source>
</evidence>
<accession>A0A845AKR4</accession>
<protein>
    <recommendedName>
        <fullName evidence="6">LPXTG cell wall anchor domain-containing protein</fullName>
    </recommendedName>
</protein>
<feature type="compositionally biased region" description="Polar residues" evidence="1">
    <location>
        <begin position="118"/>
        <end position="143"/>
    </location>
</feature>
<keyword evidence="3" id="KW-0732">Signal</keyword>
<reference evidence="4 5" key="1">
    <citation type="submission" date="2019-12" db="EMBL/GenBank/DDBJ databases">
        <title>Genomic-based taxomic classification of the family Erythrobacteraceae.</title>
        <authorList>
            <person name="Xu L."/>
        </authorList>
    </citation>
    <scope>NUCLEOTIDE SEQUENCE [LARGE SCALE GENOMIC DNA]</scope>
    <source>
        <strain evidence="4 5">KEMB 9005-328</strain>
    </source>
</reference>
<keyword evidence="2" id="KW-1133">Transmembrane helix</keyword>
<evidence type="ECO:0000256" key="3">
    <source>
        <dbReference type="SAM" id="SignalP"/>
    </source>
</evidence>
<dbReference type="EMBL" id="WTYA01000015">
    <property type="protein sequence ID" value="MXP30059.1"/>
    <property type="molecule type" value="Genomic_DNA"/>
</dbReference>
<gene>
    <name evidence="4" type="ORF">GRI58_14715</name>
</gene>
<feature type="compositionally biased region" description="Basic and acidic residues" evidence="1">
    <location>
        <begin position="233"/>
        <end position="245"/>
    </location>
</feature>
<keyword evidence="2" id="KW-0472">Membrane</keyword>
<dbReference type="RefSeq" id="WP_160754362.1">
    <property type="nucleotide sequence ID" value="NZ_WTYA01000015.1"/>
</dbReference>
<feature type="chain" id="PRO_5032872435" description="LPXTG cell wall anchor domain-containing protein" evidence="3">
    <location>
        <begin position="25"/>
        <end position="375"/>
    </location>
</feature>
<evidence type="ECO:0000256" key="2">
    <source>
        <dbReference type="SAM" id="Phobius"/>
    </source>
</evidence>
<proteinExistence type="predicted"/>
<feature type="transmembrane region" description="Helical" evidence="2">
    <location>
        <begin position="200"/>
        <end position="220"/>
    </location>
</feature>
<feature type="compositionally biased region" description="Low complexity" evidence="1">
    <location>
        <begin position="172"/>
        <end position="191"/>
    </location>
</feature>
<evidence type="ECO:0000313" key="4">
    <source>
        <dbReference type="EMBL" id="MXP30059.1"/>
    </source>
</evidence>
<evidence type="ECO:0008006" key="6">
    <source>
        <dbReference type="Google" id="ProtNLM"/>
    </source>
</evidence>